<gene>
    <name evidence="21" type="ORF">KK083_07720</name>
</gene>
<dbReference type="InterPro" id="IPR001610">
    <property type="entry name" value="PAC"/>
</dbReference>
<dbReference type="InterPro" id="IPR013655">
    <property type="entry name" value="PAS_fold_3"/>
</dbReference>
<dbReference type="FunFam" id="3.30.565.10:FF:000010">
    <property type="entry name" value="Sensor histidine kinase RcsC"/>
    <property type="match status" value="1"/>
</dbReference>
<feature type="domain" description="HPt" evidence="20">
    <location>
        <begin position="678"/>
        <end position="775"/>
    </location>
</feature>
<dbReference type="Gene3D" id="1.10.287.130">
    <property type="match status" value="1"/>
</dbReference>
<evidence type="ECO:0000256" key="6">
    <source>
        <dbReference type="ARBA" id="ARBA00022679"/>
    </source>
</evidence>
<dbReference type="EMBL" id="JAHESF010000006">
    <property type="protein sequence ID" value="MBT1696757.1"/>
    <property type="molecule type" value="Genomic_DNA"/>
</dbReference>
<dbReference type="PROSITE" id="PS50110">
    <property type="entry name" value="RESPONSE_REGULATORY"/>
    <property type="match status" value="2"/>
</dbReference>
<evidence type="ECO:0000259" key="17">
    <source>
        <dbReference type="PROSITE" id="PS50109"/>
    </source>
</evidence>
<feature type="modified residue" description="4-aspartylphosphate" evidence="15">
    <location>
        <position position="56"/>
    </location>
</feature>
<evidence type="ECO:0000256" key="5">
    <source>
        <dbReference type="ARBA" id="ARBA00022553"/>
    </source>
</evidence>
<dbReference type="Pfam" id="PF00512">
    <property type="entry name" value="HisKA"/>
    <property type="match status" value="1"/>
</dbReference>
<evidence type="ECO:0000256" key="11">
    <source>
        <dbReference type="ARBA" id="ARBA00022989"/>
    </source>
</evidence>
<accession>A0AAP2GNQ9</accession>
<evidence type="ECO:0000256" key="8">
    <source>
        <dbReference type="ARBA" id="ARBA00022741"/>
    </source>
</evidence>
<dbReference type="Pfam" id="PF08447">
    <property type="entry name" value="PAS_3"/>
    <property type="match status" value="1"/>
</dbReference>
<comment type="caution">
    <text evidence="14">Lacks conserved residue(s) required for the propagation of feature annotation.</text>
</comment>
<evidence type="ECO:0000256" key="1">
    <source>
        <dbReference type="ARBA" id="ARBA00000085"/>
    </source>
</evidence>
<dbReference type="InterPro" id="IPR036641">
    <property type="entry name" value="HPT_dom_sf"/>
</dbReference>
<dbReference type="InterPro" id="IPR011006">
    <property type="entry name" value="CheY-like_superfamily"/>
</dbReference>
<evidence type="ECO:0000256" key="13">
    <source>
        <dbReference type="ARBA" id="ARBA00023136"/>
    </source>
</evidence>
<feature type="domain" description="Response regulatory" evidence="18">
    <location>
        <begin position="530"/>
        <end position="648"/>
    </location>
</feature>
<evidence type="ECO:0000256" key="15">
    <source>
        <dbReference type="PROSITE-ProRule" id="PRU00169"/>
    </source>
</evidence>
<keyword evidence="12" id="KW-0902">Two-component regulatory system</keyword>
<evidence type="ECO:0000256" key="4">
    <source>
        <dbReference type="ARBA" id="ARBA00022475"/>
    </source>
</evidence>
<dbReference type="CDD" id="cd00156">
    <property type="entry name" value="REC"/>
    <property type="match status" value="1"/>
</dbReference>
<organism evidence="21 22">
    <name type="scientific">Chryseosolibacter histidini</name>
    <dbReference type="NCBI Taxonomy" id="2782349"/>
    <lineage>
        <taxon>Bacteria</taxon>
        <taxon>Pseudomonadati</taxon>
        <taxon>Bacteroidota</taxon>
        <taxon>Cytophagia</taxon>
        <taxon>Cytophagales</taxon>
        <taxon>Chryseotaleaceae</taxon>
        <taxon>Chryseosolibacter</taxon>
    </lineage>
</organism>
<dbReference type="Gene3D" id="3.30.565.10">
    <property type="entry name" value="Histidine kinase-like ATPase, C-terminal domain"/>
    <property type="match status" value="1"/>
</dbReference>
<dbReference type="SUPFAM" id="SSF47384">
    <property type="entry name" value="Homodimeric domain of signal transducing histidine kinase"/>
    <property type="match status" value="1"/>
</dbReference>
<dbReference type="CDD" id="cd00082">
    <property type="entry name" value="HisKA"/>
    <property type="match status" value="1"/>
</dbReference>
<evidence type="ECO:0000256" key="7">
    <source>
        <dbReference type="ARBA" id="ARBA00022692"/>
    </source>
</evidence>
<dbReference type="AlphaFoldDB" id="A0AAP2GNQ9"/>
<keyword evidence="5 15" id="KW-0597">Phosphoprotein</keyword>
<protein>
    <recommendedName>
        <fullName evidence="3">histidine kinase</fullName>
        <ecNumber evidence="3">2.7.13.3</ecNumber>
    </recommendedName>
</protein>
<dbReference type="SUPFAM" id="SSF52172">
    <property type="entry name" value="CheY-like"/>
    <property type="match status" value="2"/>
</dbReference>
<feature type="modified residue" description="4-aspartylphosphate" evidence="15">
    <location>
        <position position="579"/>
    </location>
</feature>
<keyword evidence="6" id="KW-0808">Transferase</keyword>
<keyword evidence="10" id="KW-0067">ATP-binding</keyword>
<evidence type="ECO:0000313" key="21">
    <source>
        <dbReference type="EMBL" id="MBT1696757.1"/>
    </source>
</evidence>
<keyword evidence="9" id="KW-0418">Kinase</keyword>
<evidence type="ECO:0000259" key="19">
    <source>
        <dbReference type="PROSITE" id="PS50113"/>
    </source>
</evidence>
<evidence type="ECO:0000256" key="3">
    <source>
        <dbReference type="ARBA" id="ARBA00012438"/>
    </source>
</evidence>
<dbReference type="InterPro" id="IPR004358">
    <property type="entry name" value="Sig_transdc_His_kin-like_C"/>
</dbReference>
<dbReference type="InterPro" id="IPR035965">
    <property type="entry name" value="PAS-like_dom_sf"/>
</dbReference>
<comment type="catalytic activity">
    <reaction evidence="1">
        <text>ATP + protein L-histidine = ADP + protein N-phospho-L-histidine.</text>
        <dbReference type="EC" id="2.7.13.3"/>
    </reaction>
</comment>
<comment type="subcellular location">
    <subcellularLocation>
        <location evidence="2">Cell membrane</location>
        <topology evidence="2">Multi-pass membrane protein</topology>
    </subcellularLocation>
</comment>
<dbReference type="SMART" id="SM00448">
    <property type="entry name" value="REC"/>
    <property type="match status" value="2"/>
</dbReference>
<dbReference type="InterPro" id="IPR005467">
    <property type="entry name" value="His_kinase_dom"/>
</dbReference>
<dbReference type="SUPFAM" id="SSF47226">
    <property type="entry name" value="Histidine-containing phosphotransfer domain, HPT domain"/>
    <property type="match status" value="1"/>
</dbReference>
<dbReference type="CDD" id="cd16922">
    <property type="entry name" value="HATPase_EvgS-ArcB-TorS-like"/>
    <property type="match status" value="1"/>
</dbReference>
<dbReference type="PANTHER" id="PTHR45339:SF1">
    <property type="entry name" value="HYBRID SIGNAL TRANSDUCTION HISTIDINE KINASE J"/>
    <property type="match status" value="1"/>
</dbReference>
<feature type="domain" description="Response regulatory" evidence="18">
    <location>
        <begin position="6"/>
        <end position="121"/>
    </location>
</feature>
<keyword evidence="13" id="KW-0472">Membrane</keyword>
<reference evidence="21 22" key="1">
    <citation type="submission" date="2021-05" db="EMBL/GenBank/DDBJ databases">
        <title>A Polyphasic approach of four new species of the genus Ohtaekwangia: Ohtaekwangia histidinii sp. nov., Ohtaekwangia cretensis sp. nov., Ohtaekwangia indiensis sp. nov., Ohtaekwangia reichenbachii sp. nov. from diverse environment.</title>
        <authorList>
            <person name="Octaviana S."/>
        </authorList>
    </citation>
    <scope>NUCLEOTIDE SEQUENCE [LARGE SCALE GENOMIC DNA]</scope>
    <source>
        <strain evidence="21 22">PWU4</strain>
    </source>
</reference>
<feature type="domain" description="Histidine kinase" evidence="17">
    <location>
        <begin position="284"/>
        <end position="505"/>
    </location>
</feature>
<dbReference type="SMART" id="SM00086">
    <property type="entry name" value="PAC"/>
    <property type="match status" value="1"/>
</dbReference>
<dbReference type="EC" id="2.7.13.3" evidence="3"/>
<keyword evidence="16" id="KW-0175">Coiled coil</keyword>
<dbReference type="InterPro" id="IPR003594">
    <property type="entry name" value="HATPase_dom"/>
</dbReference>
<dbReference type="Gene3D" id="3.30.450.20">
    <property type="entry name" value="PAS domain"/>
    <property type="match status" value="1"/>
</dbReference>
<evidence type="ECO:0000259" key="20">
    <source>
        <dbReference type="PROSITE" id="PS50894"/>
    </source>
</evidence>
<dbReference type="PANTHER" id="PTHR45339">
    <property type="entry name" value="HYBRID SIGNAL TRANSDUCTION HISTIDINE KINASE J"/>
    <property type="match status" value="1"/>
</dbReference>
<dbReference type="Proteomes" id="UP001319200">
    <property type="component" value="Unassembled WGS sequence"/>
</dbReference>
<dbReference type="GO" id="GO:0000155">
    <property type="term" value="F:phosphorelay sensor kinase activity"/>
    <property type="evidence" value="ECO:0007669"/>
    <property type="project" value="InterPro"/>
</dbReference>
<evidence type="ECO:0000313" key="22">
    <source>
        <dbReference type="Proteomes" id="UP001319200"/>
    </source>
</evidence>
<dbReference type="Gene3D" id="3.40.50.2300">
    <property type="match status" value="2"/>
</dbReference>
<dbReference type="InterPro" id="IPR036097">
    <property type="entry name" value="HisK_dim/P_sf"/>
</dbReference>
<dbReference type="SMART" id="SM00387">
    <property type="entry name" value="HATPase_c"/>
    <property type="match status" value="1"/>
</dbReference>
<dbReference type="PROSITE" id="PS50894">
    <property type="entry name" value="HPT"/>
    <property type="match status" value="1"/>
</dbReference>
<feature type="domain" description="PAC" evidence="19">
    <location>
        <begin position="215"/>
        <end position="266"/>
    </location>
</feature>
<proteinExistence type="predicted"/>
<feature type="coiled-coil region" evidence="16">
    <location>
        <begin position="124"/>
        <end position="151"/>
    </location>
</feature>
<evidence type="ECO:0000256" key="12">
    <source>
        <dbReference type="ARBA" id="ARBA00023012"/>
    </source>
</evidence>
<evidence type="ECO:0000256" key="16">
    <source>
        <dbReference type="SAM" id="Coils"/>
    </source>
</evidence>
<evidence type="ECO:0000256" key="2">
    <source>
        <dbReference type="ARBA" id="ARBA00004651"/>
    </source>
</evidence>
<dbReference type="CDD" id="cd17546">
    <property type="entry name" value="REC_hyHK_CKI1_RcsC-like"/>
    <property type="match status" value="1"/>
</dbReference>
<dbReference type="RefSeq" id="WP_254162173.1">
    <property type="nucleotide sequence ID" value="NZ_JAHESF010000006.1"/>
</dbReference>
<comment type="caution">
    <text evidence="21">The sequence shown here is derived from an EMBL/GenBank/DDBJ whole genome shotgun (WGS) entry which is preliminary data.</text>
</comment>
<sequence>MMDVIKLLIIDDDDADKMHFRRALRTCGFNYELVEQDNADQTNSDFLNTFDCIFLDYLLPSSNGLSLLKKIRDCGIKTPIVIITSQGNESIAVELMKAGASDYIVKNNINGHLLGQVLRNMLYISSMIREKEQAERALRESESRLAEAQRIAKIGNWELNVAQNTLYCSAETYNILEFPQDEVVLTKEKVFDLINRNDWDLIHASLQKALEGKPFSVDFSIVTRYGLKYTHSQGYAVKGANGEFERIVGTLQDITERKLAEQEISNARKEAETSMKVREVFLANMSHEIRTPMNAILGFTRLLYETNPTQEQKEFIDAIHFSGENLLVIINDILDLSKLQSGKMSIEKFEFNLHELIAGIVAVMRQKAQEKGIRLLSNVGNLVPLVIKGDPVRLNQILTNLLSNAIKFTEKGTVKLEVTGAASENQDILIEFKIADSGIGIPVEKQAVIFEAFTQASSDTTRKYGGTGLGLAIVKNLVELQAGTISVSSQPDSGSTFTVHLPFEQVNTGTPTPSSLTPAHALTDELTGISVLVAEDNPVNQLLVKRILEKVGCKIDIASNGMDAITRISTKRYDMVLMDVQMPEMDGYEATTHIRNKLSQPACNVPIIAMTAHAFGTDAIKCISAGMNDYISKPFQPEDLYGKIVKHLNNNNWHEVKERPENILKQSIDLSSMYVLENGSFLNELVSVYSKQTPELIEKLENHLWSHDFEGMRTVCQRIRSFYGVLRLHVMDNALQEVGVLLNAEDPDLEYVRITALVNNIILLISAINEEVRRNLGQTGCAVIR</sequence>
<dbReference type="GO" id="GO:0005524">
    <property type="term" value="F:ATP binding"/>
    <property type="evidence" value="ECO:0007669"/>
    <property type="project" value="UniProtKB-KW"/>
</dbReference>
<dbReference type="InterPro" id="IPR003661">
    <property type="entry name" value="HisK_dim/P_dom"/>
</dbReference>
<keyword evidence="7" id="KW-0812">Transmembrane</keyword>
<dbReference type="InterPro" id="IPR036890">
    <property type="entry name" value="HATPase_C_sf"/>
</dbReference>
<dbReference type="Pfam" id="PF02518">
    <property type="entry name" value="HATPase_c"/>
    <property type="match status" value="1"/>
</dbReference>
<dbReference type="PROSITE" id="PS50113">
    <property type="entry name" value="PAC"/>
    <property type="match status" value="1"/>
</dbReference>
<dbReference type="SUPFAM" id="SSF55874">
    <property type="entry name" value="ATPase domain of HSP90 chaperone/DNA topoisomerase II/histidine kinase"/>
    <property type="match status" value="1"/>
</dbReference>
<dbReference type="InterPro" id="IPR000700">
    <property type="entry name" value="PAS-assoc_C"/>
</dbReference>
<dbReference type="GO" id="GO:0005886">
    <property type="term" value="C:plasma membrane"/>
    <property type="evidence" value="ECO:0007669"/>
    <property type="project" value="UniProtKB-SubCell"/>
</dbReference>
<dbReference type="InterPro" id="IPR001789">
    <property type="entry name" value="Sig_transdc_resp-reg_receiver"/>
</dbReference>
<evidence type="ECO:0000256" key="9">
    <source>
        <dbReference type="ARBA" id="ARBA00022777"/>
    </source>
</evidence>
<keyword evidence="4" id="KW-1003">Cell membrane</keyword>
<dbReference type="FunFam" id="1.10.287.130:FF:000004">
    <property type="entry name" value="Ethylene receptor 1"/>
    <property type="match status" value="1"/>
</dbReference>
<name>A0AAP2GNQ9_9BACT</name>
<keyword evidence="11" id="KW-1133">Transmembrane helix</keyword>
<dbReference type="SMART" id="SM00388">
    <property type="entry name" value="HisKA"/>
    <property type="match status" value="1"/>
</dbReference>
<keyword evidence="22" id="KW-1185">Reference proteome</keyword>
<dbReference type="PRINTS" id="PR00344">
    <property type="entry name" value="BCTRLSENSOR"/>
</dbReference>
<keyword evidence="8" id="KW-0547">Nucleotide-binding</keyword>
<dbReference type="InterPro" id="IPR008207">
    <property type="entry name" value="Sig_transdc_His_kin_Hpt_dom"/>
</dbReference>
<dbReference type="Gene3D" id="2.10.70.100">
    <property type="match status" value="1"/>
</dbReference>
<evidence type="ECO:0000256" key="14">
    <source>
        <dbReference type="PROSITE-ProRule" id="PRU00110"/>
    </source>
</evidence>
<evidence type="ECO:0000256" key="10">
    <source>
        <dbReference type="ARBA" id="ARBA00022840"/>
    </source>
</evidence>
<dbReference type="PROSITE" id="PS50109">
    <property type="entry name" value="HIS_KIN"/>
    <property type="match status" value="1"/>
</dbReference>
<dbReference type="SUPFAM" id="SSF55785">
    <property type="entry name" value="PYP-like sensor domain (PAS domain)"/>
    <property type="match status" value="1"/>
</dbReference>
<dbReference type="Pfam" id="PF00072">
    <property type="entry name" value="Response_reg"/>
    <property type="match status" value="2"/>
</dbReference>
<evidence type="ECO:0000259" key="18">
    <source>
        <dbReference type="PROSITE" id="PS50110"/>
    </source>
</evidence>